<name>A0A0A9MYF4_ARUDO</name>
<accession>A0A0A9MYF4</accession>
<sequence length="61" mass="6976">MKQHGFELCMMHSNYRSTISLMVLVKNVVQLPPIPLLVLVTHLLQTTRKSWRARCGISTTP</sequence>
<dbReference type="EMBL" id="GBRH01239719">
    <property type="protein sequence ID" value="JAD58176.1"/>
    <property type="molecule type" value="Transcribed_RNA"/>
</dbReference>
<dbReference type="AlphaFoldDB" id="A0A0A9MYF4"/>
<proteinExistence type="predicted"/>
<evidence type="ECO:0000313" key="1">
    <source>
        <dbReference type="EMBL" id="JAD58176.1"/>
    </source>
</evidence>
<reference evidence="1" key="1">
    <citation type="submission" date="2014-09" db="EMBL/GenBank/DDBJ databases">
        <authorList>
            <person name="Magalhaes I.L.F."/>
            <person name="Oliveira U."/>
            <person name="Santos F.R."/>
            <person name="Vidigal T.H.D.A."/>
            <person name="Brescovit A.D."/>
            <person name="Santos A.J."/>
        </authorList>
    </citation>
    <scope>NUCLEOTIDE SEQUENCE</scope>
    <source>
        <tissue evidence="1">Shoot tissue taken approximately 20 cm above the soil surface</tissue>
    </source>
</reference>
<protein>
    <submittedName>
        <fullName evidence="1">Uncharacterized protein</fullName>
    </submittedName>
</protein>
<reference evidence="1" key="2">
    <citation type="journal article" date="2015" name="Data Brief">
        <title>Shoot transcriptome of the giant reed, Arundo donax.</title>
        <authorList>
            <person name="Barrero R.A."/>
            <person name="Guerrero F.D."/>
            <person name="Moolhuijzen P."/>
            <person name="Goolsby J.A."/>
            <person name="Tidwell J."/>
            <person name="Bellgard S.E."/>
            <person name="Bellgard M.I."/>
        </authorList>
    </citation>
    <scope>NUCLEOTIDE SEQUENCE</scope>
    <source>
        <tissue evidence="1">Shoot tissue taken approximately 20 cm above the soil surface</tissue>
    </source>
</reference>
<organism evidence="1">
    <name type="scientific">Arundo donax</name>
    <name type="common">Giant reed</name>
    <name type="synonym">Donax arundinaceus</name>
    <dbReference type="NCBI Taxonomy" id="35708"/>
    <lineage>
        <taxon>Eukaryota</taxon>
        <taxon>Viridiplantae</taxon>
        <taxon>Streptophyta</taxon>
        <taxon>Embryophyta</taxon>
        <taxon>Tracheophyta</taxon>
        <taxon>Spermatophyta</taxon>
        <taxon>Magnoliopsida</taxon>
        <taxon>Liliopsida</taxon>
        <taxon>Poales</taxon>
        <taxon>Poaceae</taxon>
        <taxon>PACMAD clade</taxon>
        <taxon>Arundinoideae</taxon>
        <taxon>Arundineae</taxon>
        <taxon>Arundo</taxon>
    </lineage>
</organism>